<gene>
    <name evidence="7" type="ORF">GSLYS_00015319001</name>
</gene>
<dbReference type="Pfam" id="PF00001">
    <property type="entry name" value="7tm_1"/>
    <property type="match status" value="1"/>
</dbReference>
<dbReference type="GO" id="GO:0016020">
    <property type="term" value="C:membrane"/>
    <property type="evidence" value="ECO:0007669"/>
    <property type="project" value="UniProtKB-SubCell"/>
</dbReference>
<evidence type="ECO:0000256" key="1">
    <source>
        <dbReference type="ARBA" id="ARBA00004370"/>
    </source>
</evidence>
<accession>A0AAV2I8E1</accession>
<dbReference type="Gene3D" id="1.20.1070.10">
    <property type="entry name" value="Rhodopsin 7-helix transmembrane proteins"/>
    <property type="match status" value="1"/>
</dbReference>
<dbReference type="SUPFAM" id="SSF81321">
    <property type="entry name" value="Family A G protein-coupled receptor-like"/>
    <property type="match status" value="1"/>
</dbReference>
<feature type="transmembrane region" description="Helical" evidence="5">
    <location>
        <begin position="65"/>
        <end position="94"/>
    </location>
</feature>
<proteinExistence type="predicted"/>
<dbReference type="InterPro" id="IPR052954">
    <property type="entry name" value="GPCR-Ligand_Int"/>
</dbReference>
<keyword evidence="8" id="KW-1185">Reference proteome</keyword>
<feature type="non-terminal residue" evidence="7">
    <location>
        <position position="1"/>
    </location>
</feature>
<dbReference type="EMBL" id="CAXITT010000448">
    <property type="protein sequence ID" value="CAL1541713.1"/>
    <property type="molecule type" value="Genomic_DNA"/>
</dbReference>
<name>A0AAV2I8E1_LYMST</name>
<evidence type="ECO:0000256" key="3">
    <source>
        <dbReference type="ARBA" id="ARBA00022989"/>
    </source>
</evidence>
<feature type="non-terminal residue" evidence="7">
    <location>
        <position position="284"/>
    </location>
</feature>
<reference evidence="7 8" key="1">
    <citation type="submission" date="2024-04" db="EMBL/GenBank/DDBJ databases">
        <authorList>
            <consortium name="Genoscope - CEA"/>
            <person name="William W."/>
        </authorList>
    </citation>
    <scope>NUCLEOTIDE SEQUENCE [LARGE SCALE GENOMIC DNA]</scope>
</reference>
<organism evidence="7 8">
    <name type="scientific">Lymnaea stagnalis</name>
    <name type="common">Great pond snail</name>
    <name type="synonym">Helix stagnalis</name>
    <dbReference type="NCBI Taxonomy" id="6523"/>
    <lineage>
        <taxon>Eukaryota</taxon>
        <taxon>Metazoa</taxon>
        <taxon>Spiralia</taxon>
        <taxon>Lophotrochozoa</taxon>
        <taxon>Mollusca</taxon>
        <taxon>Gastropoda</taxon>
        <taxon>Heterobranchia</taxon>
        <taxon>Euthyneura</taxon>
        <taxon>Panpulmonata</taxon>
        <taxon>Hygrophila</taxon>
        <taxon>Lymnaeoidea</taxon>
        <taxon>Lymnaeidae</taxon>
        <taxon>Lymnaea</taxon>
    </lineage>
</organism>
<dbReference type="PANTHER" id="PTHR46641">
    <property type="entry name" value="FMRFAMIDE RECEPTOR-RELATED"/>
    <property type="match status" value="1"/>
</dbReference>
<keyword evidence="4 5" id="KW-0472">Membrane</keyword>
<protein>
    <recommendedName>
        <fullName evidence="6">G-protein coupled receptors family 1 profile domain-containing protein</fullName>
    </recommendedName>
</protein>
<dbReference type="InterPro" id="IPR017452">
    <property type="entry name" value="GPCR_Rhodpsn_7TM"/>
</dbReference>
<evidence type="ECO:0000256" key="5">
    <source>
        <dbReference type="SAM" id="Phobius"/>
    </source>
</evidence>
<keyword evidence="2 5" id="KW-0812">Transmembrane</keyword>
<keyword evidence="3 5" id="KW-1133">Transmembrane helix</keyword>
<evidence type="ECO:0000313" key="8">
    <source>
        <dbReference type="Proteomes" id="UP001497497"/>
    </source>
</evidence>
<evidence type="ECO:0000259" key="6">
    <source>
        <dbReference type="PROSITE" id="PS50262"/>
    </source>
</evidence>
<feature type="transmembrane region" description="Helical" evidence="5">
    <location>
        <begin position="114"/>
        <end position="132"/>
    </location>
</feature>
<feature type="transmembrane region" description="Helical" evidence="5">
    <location>
        <begin position="33"/>
        <end position="53"/>
    </location>
</feature>
<feature type="transmembrane region" description="Helical" evidence="5">
    <location>
        <begin position="139"/>
        <end position="156"/>
    </location>
</feature>
<comment type="caution">
    <text evidence="7">The sequence shown here is derived from an EMBL/GenBank/DDBJ whole genome shotgun (WGS) entry which is preliminary data.</text>
</comment>
<dbReference type="PANTHER" id="PTHR46641:SF2">
    <property type="entry name" value="FMRFAMIDE RECEPTOR"/>
    <property type="match status" value="1"/>
</dbReference>
<evidence type="ECO:0000256" key="2">
    <source>
        <dbReference type="ARBA" id="ARBA00022692"/>
    </source>
</evidence>
<evidence type="ECO:0000256" key="4">
    <source>
        <dbReference type="ARBA" id="ARBA00023136"/>
    </source>
</evidence>
<feature type="transmembrane region" description="Helical" evidence="5">
    <location>
        <begin position="176"/>
        <end position="195"/>
    </location>
</feature>
<dbReference type="PROSITE" id="PS50262">
    <property type="entry name" value="G_PROTEIN_RECEP_F1_2"/>
    <property type="match status" value="1"/>
</dbReference>
<comment type="subcellular location">
    <subcellularLocation>
        <location evidence="1">Membrane</location>
    </subcellularLocation>
</comment>
<dbReference type="InterPro" id="IPR000276">
    <property type="entry name" value="GPCR_Rhodpsn"/>
</dbReference>
<feature type="domain" description="G-protein coupled receptors family 1 profile" evidence="6">
    <location>
        <begin position="14"/>
        <end position="276"/>
    </location>
</feature>
<evidence type="ECO:0000313" key="7">
    <source>
        <dbReference type="EMBL" id="CAL1541713.1"/>
    </source>
</evidence>
<sequence>LVVNPIIGVTGLVGNILSAVVLVKSGLDKSSNILLLALAVADSFCLMGSINFPNLITLFSREISFMLYVLAITFQACYFFGVQVSAAICTLITVERLLAVFYPLHFKTIVTTTRIWMAAIFAFVFWIPYVVYISSLFNFIFMFLIQLGMVVGLISFTRTDAMIFIEFNLATPFGKFIPFAVVTVGSILIAVRVAVTRRKRKEMMSSNLKASAKSSRTTVTLLTVCAVFSLTKIVGFLVYILDQSDASFDAQVVRNIFGIVVMTTDYINSSCNFVIYVALNKNFR</sequence>
<dbReference type="Proteomes" id="UP001497497">
    <property type="component" value="Unassembled WGS sequence"/>
</dbReference>
<dbReference type="GO" id="GO:0004930">
    <property type="term" value="F:G protein-coupled receptor activity"/>
    <property type="evidence" value="ECO:0007669"/>
    <property type="project" value="InterPro"/>
</dbReference>
<feature type="transmembrane region" description="Helical" evidence="5">
    <location>
        <begin position="256"/>
        <end position="279"/>
    </location>
</feature>
<dbReference type="AlphaFoldDB" id="A0AAV2I8E1"/>
<feature type="transmembrane region" description="Helical" evidence="5">
    <location>
        <begin position="216"/>
        <end position="241"/>
    </location>
</feature>
<feature type="transmembrane region" description="Helical" evidence="5">
    <location>
        <begin position="7"/>
        <end position="27"/>
    </location>
</feature>
<dbReference type="PRINTS" id="PR00237">
    <property type="entry name" value="GPCRRHODOPSN"/>
</dbReference>